<feature type="compositionally biased region" description="Basic and acidic residues" evidence="1">
    <location>
        <begin position="37"/>
        <end position="47"/>
    </location>
</feature>
<sequence>MAFLFVSLNYTNGELKKRILVTIGLAFLLAGCTNGNESKKESTKETAKATVATTTTTSTESKSTAASTETADTSTSSESSKTTETTQTSTSSSSVEASSSSSESSEQVEQTLWNADKSAQLEAFMTKWGQTMGQQYKSYTNQMSVDLYGLKVPQAILNGEWKMAIGGVPVSAEWSESGTGQADYQITAVYSDAETEPYLKKHVYLFGFQQNQPKVLVTQQNQGNPDNYLYFNETANNELKNGFNQIVYGQAN</sequence>
<name>A0A1V2U624_ENTFC</name>
<dbReference type="AlphaFoldDB" id="A0A1V2U624"/>
<proteinExistence type="predicted"/>
<evidence type="ECO:0000256" key="1">
    <source>
        <dbReference type="SAM" id="MobiDB-lite"/>
    </source>
</evidence>
<reference evidence="2 3" key="1">
    <citation type="submission" date="2017-02" db="EMBL/GenBank/DDBJ databases">
        <title>Clonality and virulence of isolates of VRE in Hematopoietic Stem Cell Transplanted (HSCT) patients.</title>
        <authorList>
            <person name="Marchi A.P."/>
            <person name="Martins R.C."/>
            <person name="Marie S.K."/>
            <person name="Levin A.S."/>
            <person name="Costa S.F."/>
        </authorList>
    </citation>
    <scope>NUCLEOTIDE SEQUENCE [LARGE SCALE GENOMIC DNA]</scope>
    <source>
        <strain evidence="2 3">LIM1759</strain>
    </source>
</reference>
<protein>
    <submittedName>
        <fullName evidence="2">DUF4767 domain-containing protein</fullName>
    </submittedName>
</protein>
<dbReference type="EMBL" id="MVGJ01000197">
    <property type="protein sequence ID" value="OOL79707.1"/>
    <property type="molecule type" value="Genomic_DNA"/>
</dbReference>
<comment type="caution">
    <text evidence="2">The sequence shown here is derived from an EMBL/GenBank/DDBJ whole genome shotgun (WGS) entry which is preliminary data.</text>
</comment>
<feature type="region of interest" description="Disordered" evidence="1">
    <location>
        <begin position="36"/>
        <end position="111"/>
    </location>
</feature>
<gene>
    <name evidence="2" type="ORF">B1P95_15155</name>
</gene>
<dbReference type="Proteomes" id="UP000191171">
    <property type="component" value="Unassembled WGS sequence"/>
</dbReference>
<dbReference type="InterPro" id="IPR031927">
    <property type="entry name" value="DUF4767"/>
</dbReference>
<dbReference type="OMA" id="WHNTYLF"/>
<evidence type="ECO:0000313" key="2">
    <source>
        <dbReference type="EMBL" id="OOL79707.1"/>
    </source>
</evidence>
<evidence type="ECO:0000313" key="3">
    <source>
        <dbReference type="Proteomes" id="UP000191171"/>
    </source>
</evidence>
<feature type="compositionally biased region" description="Low complexity" evidence="1">
    <location>
        <begin position="48"/>
        <end position="111"/>
    </location>
</feature>
<organism evidence="2 3">
    <name type="scientific">Enterococcus faecium</name>
    <name type="common">Streptococcus faecium</name>
    <dbReference type="NCBI Taxonomy" id="1352"/>
    <lineage>
        <taxon>Bacteria</taxon>
        <taxon>Bacillati</taxon>
        <taxon>Bacillota</taxon>
        <taxon>Bacilli</taxon>
        <taxon>Lactobacillales</taxon>
        <taxon>Enterococcaceae</taxon>
        <taxon>Enterococcus</taxon>
    </lineage>
</organism>
<accession>A0A1V2U624</accession>
<dbReference type="Pfam" id="PF15983">
    <property type="entry name" value="DUF4767"/>
    <property type="match status" value="1"/>
</dbReference>